<reference evidence="1 2" key="1">
    <citation type="submission" date="2012-11" db="EMBL/GenBank/DDBJ databases">
        <title>Whole genome sequence of Gluconacetobacter xylinus NBRC 13693.</title>
        <authorList>
            <person name="Azuma Y."/>
            <person name="Higashiura N."/>
            <person name="Hirakawa H."/>
            <person name="Matsushita K."/>
        </authorList>
    </citation>
    <scope>NUCLEOTIDE SEQUENCE [LARGE SCALE GENOMIC DNA]</scope>
    <source>
        <strain evidence="1 2">NBRC 13693</strain>
    </source>
</reference>
<accession>A0A0D6QAS6</accession>
<proteinExistence type="predicted"/>
<dbReference type="EMBL" id="BANJ01000040">
    <property type="protein sequence ID" value="GAO00066.1"/>
    <property type="molecule type" value="Genomic_DNA"/>
</dbReference>
<name>A0A0D6QAS6_KOMXY</name>
<gene>
    <name evidence="1" type="ORF">Gxy13693_040_013</name>
</gene>
<dbReference type="AlphaFoldDB" id="A0A0D6QAS6"/>
<evidence type="ECO:0000313" key="1">
    <source>
        <dbReference type="EMBL" id="GAO00066.1"/>
    </source>
</evidence>
<comment type="caution">
    <text evidence="1">The sequence shown here is derived from an EMBL/GenBank/DDBJ whole genome shotgun (WGS) entry which is preliminary data.</text>
</comment>
<protein>
    <submittedName>
        <fullName evidence="1">Uncharacterized protein</fullName>
    </submittedName>
</protein>
<dbReference type="Proteomes" id="UP000032683">
    <property type="component" value="Unassembled WGS sequence"/>
</dbReference>
<organism evidence="1 2">
    <name type="scientific">Komagataeibacter xylinus NBRC 13693</name>
    <dbReference type="NCBI Taxonomy" id="1234668"/>
    <lineage>
        <taxon>Bacteria</taxon>
        <taxon>Pseudomonadati</taxon>
        <taxon>Pseudomonadota</taxon>
        <taxon>Alphaproteobacteria</taxon>
        <taxon>Acetobacterales</taxon>
        <taxon>Acetobacteraceae</taxon>
        <taxon>Komagataeibacter</taxon>
    </lineage>
</organism>
<sequence>MRHKRPGQCGVLAHATRQRRRQRPAEILQAHQCKQAFHPLPRLWTVMPDEFKRQGHVRTHVPPRKECRILKRHAQRALATQVVGRAAVPIV</sequence>
<evidence type="ECO:0000313" key="2">
    <source>
        <dbReference type="Proteomes" id="UP000032683"/>
    </source>
</evidence>